<dbReference type="CAZy" id="GT2">
    <property type="family name" value="Glycosyltransferase Family 2"/>
</dbReference>
<protein>
    <submittedName>
        <fullName evidence="3">Glycosyltransferase-like protein</fullName>
    </submittedName>
</protein>
<reference evidence="4" key="1">
    <citation type="submission" date="2009-11" db="EMBL/GenBank/DDBJ databases">
        <title>The complete chromosome of Xylanimonas cellulosilytica DSM 15894.</title>
        <authorList>
            <consortium name="US DOE Joint Genome Institute (JGI-PGF)"/>
            <person name="Lucas S."/>
            <person name="Copeland A."/>
            <person name="Lapidus A."/>
            <person name="Glavina del Rio T."/>
            <person name="Dalin E."/>
            <person name="Tice H."/>
            <person name="Bruce D."/>
            <person name="Goodwin L."/>
            <person name="Pitluck S."/>
            <person name="Kyrpides N."/>
            <person name="Mavromatis K."/>
            <person name="Ivanova N."/>
            <person name="Mikhailova N."/>
            <person name="Foster B."/>
            <person name="Clum A."/>
            <person name="Brettin T."/>
            <person name="Detter J.C."/>
            <person name="Han C."/>
            <person name="Larimer F."/>
            <person name="Land M."/>
            <person name="Hauser L."/>
            <person name="Markowitz V."/>
            <person name="Cheng J.F."/>
            <person name="Hugenholtz P."/>
            <person name="Woyke T."/>
            <person name="Wu D."/>
            <person name="Gehrich-Schroeter G."/>
            <person name="Schneider S."/>
            <person name="Pukall S.R."/>
            <person name="Klenk H.P."/>
            <person name="Eisen J.A."/>
        </authorList>
    </citation>
    <scope>NUCLEOTIDE SEQUENCE [LARGE SCALE GENOMIC DNA]</scope>
    <source>
        <strain evidence="4">DSM 15894 / CECT 5975 / LMG 20990 / XIL07</strain>
    </source>
</reference>
<keyword evidence="2" id="KW-1133">Transmembrane helix</keyword>
<feature type="transmembrane region" description="Helical" evidence="2">
    <location>
        <begin position="741"/>
        <end position="759"/>
    </location>
</feature>
<proteinExistence type="predicted"/>
<dbReference type="EMBL" id="CP001821">
    <property type="protein sequence ID" value="ACZ31563.1"/>
    <property type="molecule type" value="Genomic_DNA"/>
</dbReference>
<dbReference type="Proteomes" id="UP000002255">
    <property type="component" value="Chromosome"/>
</dbReference>
<reference evidence="3 4" key="2">
    <citation type="journal article" date="2010" name="Stand. Genomic Sci.">
        <title>Complete genome sequence of Xylanimonas cellulosilytica type strain (XIL07).</title>
        <authorList>
            <person name="Foster B."/>
            <person name="Pukall R."/>
            <person name="Abt B."/>
            <person name="Nolan M."/>
            <person name="Glavina Del Rio T."/>
            <person name="Chen F."/>
            <person name="Lucas S."/>
            <person name="Tice H."/>
            <person name="Pitluck S."/>
            <person name="Cheng J.-F."/>
            <person name="Chertkov O."/>
            <person name="Brettin T."/>
            <person name="Han C."/>
            <person name="Detter J.C."/>
            <person name="Bruce D."/>
            <person name="Goodwin L."/>
            <person name="Ivanova N."/>
            <person name="Mavromatis K."/>
            <person name="Pati A."/>
            <person name="Mikhailova N."/>
            <person name="Chen A."/>
            <person name="Palaniappan K."/>
            <person name="Land M."/>
            <person name="Hauser L."/>
            <person name="Chang Y.-J."/>
            <person name="Jeffries C.D."/>
            <person name="Chain P."/>
            <person name="Rohde M."/>
            <person name="Goeker M."/>
            <person name="Bristow J."/>
            <person name="Eisen J.A."/>
            <person name="Markowitz V."/>
            <person name="Hugenholtz P."/>
            <person name="Kyrpides N.C."/>
            <person name="Klenk H.-P."/>
            <person name="Lapidus A."/>
        </authorList>
    </citation>
    <scope>NUCLEOTIDE SEQUENCE [LARGE SCALE GENOMIC DNA]</scope>
    <source>
        <strain evidence="4">DSM 15894 / CECT 5975 / LMG 20990 / XIL07</strain>
    </source>
</reference>
<accession>D1BWZ5</accession>
<feature type="transmembrane region" description="Helical" evidence="2">
    <location>
        <begin position="641"/>
        <end position="657"/>
    </location>
</feature>
<dbReference type="AlphaFoldDB" id="D1BWZ5"/>
<evidence type="ECO:0000313" key="4">
    <source>
        <dbReference type="Proteomes" id="UP000002255"/>
    </source>
</evidence>
<name>D1BWZ5_XYLCX</name>
<dbReference type="InterPro" id="IPR029044">
    <property type="entry name" value="Nucleotide-diphossugar_trans"/>
</dbReference>
<dbReference type="OrthoDB" id="3734530at2"/>
<dbReference type="STRING" id="446471.Xcel_2548"/>
<feature type="transmembrane region" description="Helical" evidence="2">
    <location>
        <begin position="796"/>
        <end position="813"/>
    </location>
</feature>
<dbReference type="HOGENOM" id="CLU_005856_0_0_11"/>
<dbReference type="PANTHER" id="PTHR43685">
    <property type="entry name" value="GLYCOSYLTRANSFERASE"/>
    <property type="match status" value="1"/>
</dbReference>
<dbReference type="KEGG" id="xce:Xcel_2548"/>
<feature type="transmembrane region" description="Helical" evidence="2">
    <location>
        <begin position="834"/>
        <end position="853"/>
    </location>
</feature>
<feature type="transmembrane region" description="Helical" evidence="2">
    <location>
        <begin position="513"/>
        <end position="534"/>
    </location>
</feature>
<feature type="transmembrane region" description="Helical" evidence="2">
    <location>
        <begin position="318"/>
        <end position="339"/>
    </location>
</feature>
<feature type="transmembrane region" description="Helical" evidence="2">
    <location>
        <begin position="566"/>
        <end position="583"/>
    </location>
</feature>
<keyword evidence="4" id="KW-1185">Reference proteome</keyword>
<dbReference type="PANTHER" id="PTHR43685:SF3">
    <property type="entry name" value="SLR2126 PROTEIN"/>
    <property type="match status" value="1"/>
</dbReference>
<feature type="region of interest" description="Disordered" evidence="1">
    <location>
        <begin position="1"/>
        <end position="23"/>
    </location>
</feature>
<dbReference type="eggNOG" id="COG1216">
    <property type="taxonomic scope" value="Bacteria"/>
</dbReference>
<sequence length="1134" mass="116743">MAMSAPDITQLRGGLPGEKPGPDGAALDVVHALTGAIPQVVTVTAVVVTRGHSPFLATTLAALGAQDRPVDDVVIVDVDATRTASASLGLRLDGPDGAPTPDGAGARFVPAAGARSFGEAVDLAIEAGACGPHGWMWLLHDDAAPDPGALSALLRAVEHTKAVAIAGCKQRRWPVADDGTPLTPGEGGQVLVEVGHTVSPVGRRMTGIDDTEIDQGQHDAKEDVLAVGLAGAVVRTDVWQELGGTDPEYGAFGDGLDLCRRARRAGHRVVVVPEAVVHHAQASLLGLRAGRAPDEATSYGLRRRSQLHHRLVHVPAPLLIPAILGMVLWAPVAAMYRLALKHPGEARDEILAALWNALRVGPLLRARRNATRTAMLPRRVLHPLLASWRQVYRERRDVRLARAEANRTRFAPTELERVELRKLALRRRAGLTVTVLATGGLALAVFGGWQGVLAQGGRVVGGALLPAPGTVGDVWSAATSAWVSAGLGVRAPADPVLVPLTVLTWLAGGSLQTAMNVLMVAALPLAALGAWFATGCVTRSTWARTVGALAWAGSPAFLVTLQTGRYGALLAHLALPWAALALVRAVGAQARDEVEVPESANPDPEVRVRQVWRSDRLRRGSLGAAAAAGLLLAVAVSAAPVLLLVAVAVVAVGMVAAPRDRKNLLLALVPSAVVAAPFWMYVARTWTDGGWRLLLAEPGAVARTGEAPAGWQLLLGHAQVPQAWFGVGEGAHPLLVALADAAPWVFGGLVVVLALAALARPRVIGGVRTAWVVAAAGLVAGMLAVGQGAWAGPGASVVLLGLGGAALLGAPVAREALTDADRTGWVALRRGVGLLAVTVLVLLPGAGALSWTLDQADGLRLGDLRATGEAVVPAVGRQMQAAPRAARVLQLGHDDGASDGGGTADGGGAAADGVLGYSLLRADGTALIDSSVVARAQDDATPDPVDTLVAALAVGQAPGLAAGLADLGIGAVQVRADADADLVTTLDMVPGLERVTEGDGTLLWRVGGDPEPPPGWARLVDVPAEAGTRPATLAVLPSDGHRVTTNVPLADAPDQERTLVLASAADRGWRATLDGRRLPVVEADGLQAFAVPPAGGTLRVEHVSARQPLWFGLGGGVLLVYVLLALPVGRRRGR</sequence>
<keyword evidence="2" id="KW-0812">Transmembrane</keyword>
<evidence type="ECO:0000313" key="3">
    <source>
        <dbReference type="EMBL" id="ACZ31563.1"/>
    </source>
</evidence>
<organism evidence="3 4">
    <name type="scientific">Xylanimonas cellulosilytica (strain DSM 15894 / JCM 12276 / CECT 5975 / KCTC 9989 / LMG 20990 / NBRC 107835 / XIL07)</name>
    <dbReference type="NCBI Taxonomy" id="446471"/>
    <lineage>
        <taxon>Bacteria</taxon>
        <taxon>Bacillati</taxon>
        <taxon>Actinomycetota</taxon>
        <taxon>Actinomycetes</taxon>
        <taxon>Micrococcales</taxon>
        <taxon>Promicromonosporaceae</taxon>
        <taxon>Xylanimonas</taxon>
    </lineage>
</organism>
<dbReference type="InterPro" id="IPR050834">
    <property type="entry name" value="Glycosyltransf_2"/>
</dbReference>
<dbReference type="Gene3D" id="3.90.550.10">
    <property type="entry name" value="Spore Coat Polysaccharide Biosynthesis Protein SpsA, Chain A"/>
    <property type="match status" value="1"/>
</dbReference>
<feature type="transmembrane region" description="Helical" evidence="2">
    <location>
        <begin position="771"/>
        <end position="790"/>
    </location>
</feature>
<feature type="transmembrane region" description="Helical" evidence="2">
    <location>
        <begin position="664"/>
        <end position="682"/>
    </location>
</feature>
<evidence type="ECO:0000256" key="2">
    <source>
        <dbReference type="SAM" id="Phobius"/>
    </source>
</evidence>
<evidence type="ECO:0000256" key="1">
    <source>
        <dbReference type="SAM" id="MobiDB-lite"/>
    </source>
</evidence>
<keyword evidence="2" id="KW-0472">Membrane</keyword>
<gene>
    <name evidence="3" type="ordered locus">Xcel_2548</name>
</gene>
<dbReference type="Pfam" id="PF13641">
    <property type="entry name" value="Glyco_tranf_2_3"/>
    <property type="match status" value="1"/>
</dbReference>
<feature type="transmembrane region" description="Helical" evidence="2">
    <location>
        <begin position="429"/>
        <end position="449"/>
    </location>
</feature>
<dbReference type="SUPFAM" id="SSF53448">
    <property type="entry name" value="Nucleotide-diphospho-sugar transferases"/>
    <property type="match status" value="1"/>
</dbReference>
<feature type="transmembrane region" description="Helical" evidence="2">
    <location>
        <begin position="1109"/>
        <end position="1128"/>
    </location>
</feature>